<dbReference type="GO" id="GO:0003677">
    <property type="term" value="F:DNA binding"/>
    <property type="evidence" value="ECO:0007669"/>
    <property type="project" value="UniProtKB-KW"/>
</dbReference>
<reference evidence="12" key="1">
    <citation type="journal article" date="2016" name="Nature">
        <title>The genome of the seagrass Zostera marina reveals angiosperm adaptation to the sea.</title>
        <authorList>
            <person name="Olsen J.L."/>
            <person name="Rouze P."/>
            <person name="Verhelst B."/>
            <person name="Lin Y.-C."/>
            <person name="Bayer T."/>
            <person name="Collen J."/>
            <person name="Dattolo E."/>
            <person name="De Paoli E."/>
            <person name="Dittami S."/>
            <person name="Maumus F."/>
            <person name="Michel G."/>
            <person name="Kersting A."/>
            <person name="Lauritano C."/>
            <person name="Lohaus R."/>
            <person name="Toepel M."/>
            <person name="Tonon T."/>
            <person name="Vanneste K."/>
            <person name="Amirebrahimi M."/>
            <person name="Brakel J."/>
            <person name="Bostroem C."/>
            <person name="Chovatia M."/>
            <person name="Grimwood J."/>
            <person name="Jenkins J.W."/>
            <person name="Jueterbock A."/>
            <person name="Mraz A."/>
            <person name="Stam W.T."/>
            <person name="Tice H."/>
            <person name="Bornberg-Bauer E."/>
            <person name="Green P.J."/>
            <person name="Pearson G.A."/>
            <person name="Procaccini G."/>
            <person name="Duarte C.M."/>
            <person name="Schmutz J."/>
            <person name="Reusch T.B.H."/>
            <person name="Van de Peer Y."/>
        </authorList>
    </citation>
    <scope>NUCLEOTIDE SEQUENCE [LARGE SCALE GENOMIC DNA]</scope>
    <source>
        <strain evidence="12">cv. Finnish</strain>
    </source>
</reference>
<feature type="chain" id="PRO_5005527278" description="MADS-box domain-containing protein" evidence="9">
    <location>
        <begin position="20"/>
        <end position="410"/>
    </location>
</feature>
<dbReference type="InterPro" id="IPR001087">
    <property type="entry name" value="GDSL"/>
</dbReference>
<organism evidence="11 12">
    <name type="scientific">Zostera marina</name>
    <name type="common">Eelgrass</name>
    <dbReference type="NCBI Taxonomy" id="29655"/>
    <lineage>
        <taxon>Eukaryota</taxon>
        <taxon>Viridiplantae</taxon>
        <taxon>Streptophyta</taxon>
        <taxon>Embryophyta</taxon>
        <taxon>Tracheophyta</taxon>
        <taxon>Spermatophyta</taxon>
        <taxon>Magnoliopsida</taxon>
        <taxon>Liliopsida</taxon>
        <taxon>Zosteraceae</taxon>
        <taxon>Zostera</taxon>
    </lineage>
</organism>
<dbReference type="PANTHER" id="PTHR45648">
    <property type="entry name" value="GDSL LIPASE/ACYLHYDROLASE FAMILY PROTEIN (AFU_ORTHOLOGUE AFUA_4G14700)"/>
    <property type="match status" value="1"/>
</dbReference>
<keyword evidence="7" id="KW-0804">Transcription</keyword>
<evidence type="ECO:0000256" key="9">
    <source>
        <dbReference type="SAM" id="SignalP"/>
    </source>
</evidence>
<keyword evidence="9" id="KW-0732">Signal</keyword>
<dbReference type="InterPro" id="IPR002100">
    <property type="entry name" value="TF_MADSbox"/>
</dbReference>
<evidence type="ECO:0000256" key="6">
    <source>
        <dbReference type="ARBA" id="ARBA00023125"/>
    </source>
</evidence>
<keyword evidence="5" id="KW-0805">Transcription regulation</keyword>
<evidence type="ECO:0000256" key="1">
    <source>
        <dbReference type="ARBA" id="ARBA00004123"/>
    </source>
</evidence>
<dbReference type="PANTHER" id="PTHR45648:SF172">
    <property type="entry name" value="(WILD MALAYSIAN BANANA) HYPOTHETICAL PROTEIN"/>
    <property type="match status" value="1"/>
</dbReference>
<dbReference type="STRING" id="29655.A0A0K9NYP1"/>
<evidence type="ECO:0000256" key="2">
    <source>
        <dbReference type="ARBA" id="ARBA00008668"/>
    </source>
</evidence>
<dbReference type="EMBL" id="LFYR01001529">
    <property type="protein sequence ID" value="KMZ61097.1"/>
    <property type="molecule type" value="Genomic_DNA"/>
</dbReference>
<evidence type="ECO:0000256" key="3">
    <source>
        <dbReference type="ARBA" id="ARBA00022801"/>
    </source>
</evidence>
<dbReference type="GO" id="GO:0046983">
    <property type="term" value="F:protein dimerization activity"/>
    <property type="evidence" value="ECO:0007669"/>
    <property type="project" value="InterPro"/>
</dbReference>
<keyword evidence="12" id="KW-1185">Reference proteome</keyword>
<evidence type="ECO:0000256" key="8">
    <source>
        <dbReference type="ARBA" id="ARBA00023242"/>
    </source>
</evidence>
<dbReference type="PRINTS" id="PR00404">
    <property type="entry name" value="MADSDOMAIN"/>
</dbReference>
<dbReference type="InterPro" id="IPR036514">
    <property type="entry name" value="SGNH_hydro_sf"/>
</dbReference>
<sequence length="410" mass="45763">MTFLVVFLSKMFFLLTVDARMVLGCVNVPAIYMFDDSTADVGNNNQLLGNEVPRVNYSPYGIDYPGGIATGRFCNGKIEIDYIAMMMGFKGSPPPYLSTIDNPLKQAQGVNFASGGAGILDTTSQNTSISLNAQVKDFKRTKEILMKGKGKLRTKIFLAKSIIFFRIGSNDLYVFSQNFGFENTTKNSIFVSSLASQFKSQIKTLQFSFVRLLFFDEMPRKTYGRKKLEMKKIPGESALQVTFSKRKTGIFNKASEISIMCGVDLLVVIFSPGGRPYIFGSLEANSIIESFATGNPMESIDPYTCWGLSIRHLASEFRTVSLICEKEKKYLCDLKKTMKECGVVDDEDLSVDELEVYLNSLKKMKKELLFYSEYLKENRPATSGLCPFLTSLSSGSFHGNDQVGSNFIFP</sequence>
<dbReference type="GO" id="GO:0016042">
    <property type="term" value="P:lipid catabolic process"/>
    <property type="evidence" value="ECO:0007669"/>
    <property type="project" value="UniProtKB-KW"/>
</dbReference>
<dbReference type="Pfam" id="PF00319">
    <property type="entry name" value="SRF-TF"/>
    <property type="match status" value="1"/>
</dbReference>
<evidence type="ECO:0000256" key="7">
    <source>
        <dbReference type="ARBA" id="ARBA00023163"/>
    </source>
</evidence>
<evidence type="ECO:0000313" key="12">
    <source>
        <dbReference type="Proteomes" id="UP000036987"/>
    </source>
</evidence>
<dbReference type="Gene3D" id="3.40.50.1110">
    <property type="entry name" value="SGNH hydrolase"/>
    <property type="match status" value="1"/>
</dbReference>
<feature type="signal peptide" evidence="9">
    <location>
        <begin position="1"/>
        <end position="19"/>
    </location>
</feature>
<feature type="domain" description="MADS-box" evidence="10">
    <location>
        <begin position="223"/>
        <end position="283"/>
    </location>
</feature>
<dbReference type="InterPro" id="IPR036879">
    <property type="entry name" value="TF_MADSbox_sf"/>
</dbReference>
<dbReference type="SUPFAM" id="SSF55455">
    <property type="entry name" value="SRF-like"/>
    <property type="match status" value="1"/>
</dbReference>
<evidence type="ECO:0000256" key="4">
    <source>
        <dbReference type="ARBA" id="ARBA00022963"/>
    </source>
</evidence>
<dbReference type="PROSITE" id="PS50066">
    <property type="entry name" value="MADS_BOX_2"/>
    <property type="match status" value="1"/>
</dbReference>
<evidence type="ECO:0000313" key="11">
    <source>
        <dbReference type="EMBL" id="KMZ61097.1"/>
    </source>
</evidence>
<dbReference type="AlphaFoldDB" id="A0A0K9NYP1"/>
<evidence type="ECO:0000256" key="5">
    <source>
        <dbReference type="ARBA" id="ARBA00023015"/>
    </source>
</evidence>
<dbReference type="InterPro" id="IPR051058">
    <property type="entry name" value="GDSL_Est/Lipase"/>
</dbReference>
<protein>
    <recommendedName>
        <fullName evidence="10">MADS-box domain-containing protein</fullName>
    </recommendedName>
</protein>
<gene>
    <name evidence="11" type="ORF">ZOSMA_54G00260</name>
</gene>
<keyword evidence="8" id="KW-0539">Nucleus</keyword>
<comment type="subcellular location">
    <subcellularLocation>
        <location evidence="1">Nucleus</location>
    </subcellularLocation>
</comment>
<keyword evidence="4" id="KW-0443">Lipid metabolism</keyword>
<dbReference type="Gene3D" id="3.40.1810.10">
    <property type="entry name" value="Transcription factor, MADS-box"/>
    <property type="match status" value="1"/>
</dbReference>
<keyword evidence="6" id="KW-0238">DNA-binding</keyword>
<evidence type="ECO:0000259" key="10">
    <source>
        <dbReference type="PROSITE" id="PS50066"/>
    </source>
</evidence>
<comment type="caution">
    <text evidence="11">The sequence shown here is derived from an EMBL/GenBank/DDBJ whole genome shotgun (WGS) entry which is preliminary data.</text>
</comment>
<proteinExistence type="inferred from homology"/>
<keyword evidence="4" id="KW-0442">Lipid degradation</keyword>
<dbReference type="SMART" id="SM00432">
    <property type="entry name" value="MADS"/>
    <property type="match status" value="1"/>
</dbReference>
<keyword evidence="3" id="KW-0378">Hydrolase</keyword>
<dbReference type="Pfam" id="PF00657">
    <property type="entry name" value="Lipase_GDSL"/>
    <property type="match status" value="1"/>
</dbReference>
<accession>A0A0K9NYP1</accession>
<comment type="similarity">
    <text evidence="2">Belongs to the 'GDSL' lipolytic enzyme family.</text>
</comment>
<dbReference type="Proteomes" id="UP000036987">
    <property type="component" value="Unassembled WGS sequence"/>
</dbReference>
<name>A0A0K9NYP1_ZOSMR</name>
<dbReference type="GO" id="GO:0005634">
    <property type="term" value="C:nucleus"/>
    <property type="evidence" value="ECO:0007669"/>
    <property type="project" value="UniProtKB-SubCell"/>
</dbReference>
<dbReference type="GO" id="GO:0016788">
    <property type="term" value="F:hydrolase activity, acting on ester bonds"/>
    <property type="evidence" value="ECO:0007669"/>
    <property type="project" value="InterPro"/>
</dbReference>